<evidence type="ECO:0000313" key="3">
    <source>
        <dbReference type="EMBL" id="KAK1308285.1"/>
    </source>
</evidence>
<reference evidence="3" key="2">
    <citation type="submission" date="2023-06" db="EMBL/GenBank/DDBJ databases">
        <authorList>
            <person name="Ma L."/>
            <person name="Liu K.-W."/>
            <person name="Li Z."/>
            <person name="Hsiao Y.-Y."/>
            <person name="Qi Y."/>
            <person name="Fu T."/>
            <person name="Tang G."/>
            <person name="Zhang D."/>
            <person name="Sun W.-H."/>
            <person name="Liu D.-K."/>
            <person name="Li Y."/>
            <person name="Chen G.-Z."/>
            <person name="Liu X.-D."/>
            <person name="Liao X.-Y."/>
            <person name="Jiang Y.-T."/>
            <person name="Yu X."/>
            <person name="Hao Y."/>
            <person name="Huang J."/>
            <person name="Zhao X.-W."/>
            <person name="Ke S."/>
            <person name="Chen Y.-Y."/>
            <person name="Wu W.-L."/>
            <person name="Hsu J.-L."/>
            <person name="Lin Y.-F."/>
            <person name="Huang M.-D."/>
            <person name="Li C.-Y."/>
            <person name="Huang L."/>
            <person name="Wang Z.-W."/>
            <person name="Zhao X."/>
            <person name="Zhong W.-Y."/>
            <person name="Peng D.-H."/>
            <person name="Ahmad S."/>
            <person name="Lan S."/>
            <person name="Zhang J.-S."/>
            <person name="Tsai W.-C."/>
            <person name="Van De Peer Y."/>
            <person name="Liu Z.-J."/>
        </authorList>
    </citation>
    <scope>NUCLEOTIDE SEQUENCE</scope>
    <source>
        <strain evidence="3">CP</strain>
        <tissue evidence="3">Leaves</tissue>
    </source>
</reference>
<name>A0AAV9E498_ACOCL</name>
<dbReference type="Proteomes" id="UP001180020">
    <property type="component" value="Unassembled WGS sequence"/>
</dbReference>
<dbReference type="PANTHER" id="PTHR33710">
    <property type="entry name" value="BNAC02G09200D PROTEIN"/>
    <property type="match status" value="1"/>
</dbReference>
<feature type="transmembrane region" description="Helical" evidence="1">
    <location>
        <begin position="888"/>
        <end position="908"/>
    </location>
</feature>
<dbReference type="SUPFAM" id="SSF56219">
    <property type="entry name" value="DNase I-like"/>
    <property type="match status" value="1"/>
</dbReference>
<evidence type="ECO:0000256" key="1">
    <source>
        <dbReference type="SAM" id="Phobius"/>
    </source>
</evidence>
<evidence type="ECO:0000313" key="4">
    <source>
        <dbReference type="Proteomes" id="UP001180020"/>
    </source>
</evidence>
<dbReference type="InterPro" id="IPR036691">
    <property type="entry name" value="Endo/exonu/phosph_ase_sf"/>
</dbReference>
<keyword evidence="1" id="KW-0472">Membrane</keyword>
<dbReference type="EMBL" id="JAUJYO010000009">
    <property type="protein sequence ID" value="KAK1308285.1"/>
    <property type="molecule type" value="Genomic_DNA"/>
</dbReference>
<dbReference type="InterPro" id="IPR005135">
    <property type="entry name" value="Endo/exonuclease/phosphatase"/>
</dbReference>
<evidence type="ECO:0000259" key="2">
    <source>
        <dbReference type="Pfam" id="PF03372"/>
    </source>
</evidence>
<proteinExistence type="predicted"/>
<keyword evidence="4" id="KW-1185">Reference proteome</keyword>
<sequence length="919" mass="100142">MKHRPVVAKNSPVAVCFPKSFNSKEEEEFLNCCVIAEASGWSPPLGVVKDVFLAAWGKGVVERVRGLGGAFFAIFVPSESDRCRMIQAGRCGDEVGSFRLRPWSPGFGAAPRPSRTWQVRVVGLPIHWLLAGGVREVLASFGEVIEVLGCGFDADGRSTKDVLLAAPPHVSLPGVITVSHGSLSCSVHLHAEEVGFNCARSWAEVATESIPSTSASHVASRTAWRDKVLGMAPQIAVGACTAAAQDPKSAARHEGDNVCEKVASRTASVEVDRISGPAQGKSLQGCQAVGEGNVKTGVDVAQTKNRSDVVVSPGEPDEKFELPMGFMRGPRTVLDHSDSDCPFGPGSIGPEWAWAWWGKDPGTGSDLFRPIHLGFSPNDSRGSETRVGNHILGESFPMSADKETESGLLQAGVAVPMPTVASSLVAPSQDGPLEVSPSTIVEIADRPASLEIGAVPGPVVSLVVPHTTVPPPTTGEVIICSRAKSIGMIVHKDDQKRFVDRIREAFSDGTPFPGSGRATRCLSWNIRGLHDLDKQRALADVIKEQRVEVCCIQETKFEVLETSVLRAVGGDRLSEMVVKNAVGSSGGLLTVWDGVHWEAVDSKVGTFSVSVLLRCKSSGWSWICSNVYGPADGSGREILWAELSEAKATWQAPWCLLGDFNITRFVEDRNRVGSISAPMRLFSEWIAEEALLDVPLANQSFTWSSMRAEPAMARLDRVLICPQWEDKFPGCDLIGLPRITSDHVPLLLSTRSAPPCKRVFRFESWWLECVGFEDMVRESWNTNVERLRGARRVAFKLRRLKQCLKYWGRQEKLRRSAKKEQCSRRIAELDLVEETTALSEAERGERILSRGGVGGRWLSLLLVPRPAGDRFFTYVTVPMGGLQYSGRLMFGLVFGVSGFNVLPSLLRLKERLKMDCPKE</sequence>
<dbReference type="AlphaFoldDB" id="A0AAV9E498"/>
<dbReference type="PANTHER" id="PTHR33710:SF71">
    <property type="entry name" value="ENDONUCLEASE_EXONUCLEASE_PHOSPHATASE DOMAIN-CONTAINING PROTEIN"/>
    <property type="match status" value="1"/>
</dbReference>
<comment type="caution">
    <text evidence="3">The sequence shown here is derived from an EMBL/GenBank/DDBJ whole genome shotgun (WGS) entry which is preliminary data.</text>
</comment>
<protein>
    <recommendedName>
        <fullName evidence="2">Endonuclease/exonuclease/phosphatase domain-containing protein</fullName>
    </recommendedName>
</protein>
<dbReference type="GO" id="GO:0003824">
    <property type="term" value="F:catalytic activity"/>
    <property type="evidence" value="ECO:0007669"/>
    <property type="project" value="InterPro"/>
</dbReference>
<accession>A0AAV9E498</accession>
<keyword evidence="1" id="KW-1133">Transmembrane helix</keyword>
<dbReference type="Gene3D" id="3.60.10.10">
    <property type="entry name" value="Endonuclease/exonuclease/phosphatase"/>
    <property type="match status" value="1"/>
</dbReference>
<dbReference type="Pfam" id="PF03372">
    <property type="entry name" value="Exo_endo_phos"/>
    <property type="match status" value="1"/>
</dbReference>
<reference evidence="3" key="1">
    <citation type="journal article" date="2023" name="Nat. Commun.">
        <title>Diploid and tetraploid genomes of Acorus and the evolution of monocots.</title>
        <authorList>
            <person name="Ma L."/>
            <person name="Liu K.W."/>
            <person name="Li Z."/>
            <person name="Hsiao Y.Y."/>
            <person name="Qi Y."/>
            <person name="Fu T."/>
            <person name="Tang G.D."/>
            <person name="Zhang D."/>
            <person name="Sun W.H."/>
            <person name="Liu D.K."/>
            <person name="Li Y."/>
            <person name="Chen G.Z."/>
            <person name="Liu X.D."/>
            <person name="Liao X.Y."/>
            <person name="Jiang Y.T."/>
            <person name="Yu X."/>
            <person name="Hao Y."/>
            <person name="Huang J."/>
            <person name="Zhao X.W."/>
            <person name="Ke S."/>
            <person name="Chen Y.Y."/>
            <person name="Wu W.L."/>
            <person name="Hsu J.L."/>
            <person name="Lin Y.F."/>
            <person name="Huang M.D."/>
            <person name="Li C.Y."/>
            <person name="Huang L."/>
            <person name="Wang Z.W."/>
            <person name="Zhao X."/>
            <person name="Zhong W.Y."/>
            <person name="Peng D.H."/>
            <person name="Ahmad S."/>
            <person name="Lan S."/>
            <person name="Zhang J.S."/>
            <person name="Tsai W.C."/>
            <person name="Van de Peer Y."/>
            <person name="Liu Z.J."/>
        </authorList>
    </citation>
    <scope>NUCLEOTIDE SEQUENCE</scope>
    <source>
        <strain evidence="3">CP</strain>
    </source>
</reference>
<organism evidence="3 4">
    <name type="scientific">Acorus calamus</name>
    <name type="common">Sweet flag</name>
    <dbReference type="NCBI Taxonomy" id="4465"/>
    <lineage>
        <taxon>Eukaryota</taxon>
        <taxon>Viridiplantae</taxon>
        <taxon>Streptophyta</taxon>
        <taxon>Embryophyta</taxon>
        <taxon>Tracheophyta</taxon>
        <taxon>Spermatophyta</taxon>
        <taxon>Magnoliopsida</taxon>
        <taxon>Liliopsida</taxon>
        <taxon>Acoraceae</taxon>
        <taxon>Acorus</taxon>
    </lineage>
</organism>
<feature type="domain" description="Endonuclease/exonuclease/phosphatase" evidence="2">
    <location>
        <begin position="522"/>
        <end position="743"/>
    </location>
</feature>
<keyword evidence="1" id="KW-0812">Transmembrane</keyword>
<gene>
    <name evidence="3" type="ORF">QJS10_CPA09g00724</name>
</gene>